<organism evidence="5 6">
    <name type="scientific">Cellulophaga baltica 18</name>
    <dbReference type="NCBI Taxonomy" id="1348584"/>
    <lineage>
        <taxon>Bacteria</taxon>
        <taxon>Pseudomonadati</taxon>
        <taxon>Bacteroidota</taxon>
        <taxon>Flavobacteriia</taxon>
        <taxon>Flavobacteriales</taxon>
        <taxon>Flavobacteriaceae</taxon>
        <taxon>Cellulophaga</taxon>
    </lineage>
</organism>
<dbReference type="Gene3D" id="3.90.1150.10">
    <property type="entry name" value="Aspartate Aminotransferase, domain 1"/>
    <property type="match status" value="1"/>
</dbReference>
<dbReference type="InterPro" id="IPR004839">
    <property type="entry name" value="Aminotransferase_I/II_large"/>
</dbReference>
<dbReference type="RefSeq" id="WP_029445858.1">
    <property type="nucleotide sequence ID" value="NZ_CP009976.1"/>
</dbReference>
<dbReference type="Proteomes" id="UP000030786">
    <property type="component" value="Chromosome"/>
</dbReference>
<evidence type="ECO:0000313" key="5">
    <source>
        <dbReference type="EMBL" id="AIZ42021.1"/>
    </source>
</evidence>
<dbReference type="GO" id="GO:0030170">
    <property type="term" value="F:pyridoxal phosphate binding"/>
    <property type="evidence" value="ECO:0007669"/>
    <property type="project" value="InterPro"/>
</dbReference>
<evidence type="ECO:0000313" key="6">
    <source>
        <dbReference type="Proteomes" id="UP000030786"/>
    </source>
</evidence>
<sequence length="354" mass="39516">MTKYINSFPSKNIQVKGTNYLYFGGTAYLGLQTDLEFQNIYIDNLRKYGTNYGASRKSNIRISIFDQTESYLAKLVGSEACVTLSSGYLAGQFISQFLNRKEFRFFYSPNTHSALYLCNNQENKLKSYITFAALNIALRDHLEKNKDSTPVVFLDSIDFSGANFPDFNGLKALPLNDVILVVDDSHGIGILGKNGGGVFSSLKKLHPKELIVCCSLGKGFGVQGGAIFADTKRINEFIETDFFGGSSPAAPANLATIYFGEELLNKKRSLLEQNIEFFRTQINLITKFKSMIGHPAFTFADENLTQHLEEHQILVTSFRYPNENASLMSRIVLSAAHTKEEINTLCGVINSYLK</sequence>
<evidence type="ECO:0000256" key="2">
    <source>
        <dbReference type="ARBA" id="ARBA00022679"/>
    </source>
</evidence>
<protein>
    <submittedName>
        <fullName evidence="5">8-amino-7-oxononanoate synthase</fullName>
    </submittedName>
</protein>
<reference evidence="5 6" key="1">
    <citation type="journal article" date="2014" name="Environ. Microbiol.">
        <title>Contrasting genomic patterns and infection strategies of two co-existing Bacteroidetes podovirus genera.</title>
        <authorList>
            <person name="Holmfeldt K."/>
            <person name="Howard-Varona C."/>
            <person name="Solonenko N."/>
            <person name="Sullivan M.B."/>
        </authorList>
    </citation>
    <scope>NUCLEOTIDE SEQUENCE [LARGE SCALE GENOMIC DNA]</scope>
    <source>
        <strain evidence="5 6">18</strain>
    </source>
</reference>
<dbReference type="Pfam" id="PF00155">
    <property type="entry name" value="Aminotran_1_2"/>
    <property type="match status" value="1"/>
</dbReference>
<evidence type="ECO:0000259" key="4">
    <source>
        <dbReference type="Pfam" id="PF00155"/>
    </source>
</evidence>
<gene>
    <name evidence="5" type="ORF">M666_10760</name>
</gene>
<accession>A0AAU8RFS3</accession>
<dbReference type="KEGG" id="cbat:M666_10760"/>
<dbReference type="GO" id="GO:0009102">
    <property type="term" value="P:biotin biosynthetic process"/>
    <property type="evidence" value="ECO:0007669"/>
    <property type="project" value="TreeGrafter"/>
</dbReference>
<dbReference type="GO" id="GO:0008710">
    <property type="term" value="F:8-amino-7-oxononanoate synthase activity"/>
    <property type="evidence" value="ECO:0007669"/>
    <property type="project" value="TreeGrafter"/>
</dbReference>
<dbReference type="InterPro" id="IPR015424">
    <property type="entry name" value="PyrdxlP-dep_Trfase"/>
</dbReference>
<dbReference type="Gene3D" id="3.40.640.10">
    <property type="entry name" value="Type I PLP-dependent aspartate aminotransferase-like (Major domain)"/>
    <property type="match status" value="1"/>
</dbReference>
<dbReference type="InterPro" id="IPR015421">
    <property type="entry name" value="PyrdxlP-dep_Trfase_major"/>
</dbReference>
<proteinExistence type="predicted"/>
<comment type="cofactor">
    <cofactor evidence="1">
        <name>pyridoxal 5'-phosphate</name>
        <dbReference type="ChEBI" id="CHEBI:597326"/>
    </cofactor>
</comment>
<dbReference type="EMBL" id="CP009976">
    <property type="protein sequence ID" value="AIZ42021.1"/>
    <property type="molecule type" value="Genomic_DNA"/>
</dbReference>
<dbReference type="InterPro" id="IPR050087">
    <property type="entry name" value="AON_synthase_class-II"/>
</dbReference>
<evidence type="ECO:0000256" key="3">
    <source>
        <dbReference type="ARBA" id="ARBA00022898"/>
    </source>
</evidence>
<dbReference type="InterPro" id="IPR015422">
    <property type="entry name" value="PyrdxlP-dep_Trfase_small"/>
</dbReference>
<evidence type="ECO:0000256" key="1">
    <source>
        <dbReference type="ARBA" id="ARBA00001933"/>
    </source>
</evidence>
<dbReference type="SUPFAM" id="SSF53383">
    <property type="entry name" value="PLP-dependent transferases"/>
    <property type="match status" value="1"/>
</dbReference>
<keyword evidence="2" id="KW-0808">Transferase</keyword>
<dbReference type="AlphaFoldDB" id="A0AAU8RFS3"/>
<name>A0AAU8RFS3_9FLAO</name>
<feature type="domain" description="Aminotransferase class I/classII large" evidence="4">
    <location>
        <begin position="56"/>
        <end position="349"/>
    </location>
</feature>
<dbReference type="PANTHER" id="PTHR13693">
    <property type="entry name" value="CLASS II AMINOTRANSFERASE/8-AMINO-7-OXONONANOATE SYNTHASE"/>
    <property type="match status" value="1"/>
</dbReference>
<keyword evidence="3" id="KW-0663">Pyridoxal phosphate</keyword>
<dbReference type="GeneID" id="78061221"/>
<dbReference type="PANTHER" id="PTHR13693:SF100">
    <property type="entry name" value="8-AMINO-7-OXONONANOATE SYNTHASE"/>
    <property type="match status" value="1"/>
</dbReference>